<evidence type="ECO:0000313" key="1">
    <source>
        <dbReference type="EMBL" id="MBC5666687.1"/>
    </source>
</evidence>
<name>A0ABR7F0C0_9FIRM</name>
<comment type="caution">
    <text evidence="1">The sequence shown here is derived from an EMBL/GenBank/DDBJ whole genome shotgun (WGS) entry which is preliminary data.</text>
</comment>
<accession>A0ABR7F0C0</accession>
<evidence type="ECO:0000313" key="2">
    <source>
        <dbReference type="Proteomes" id="UP000597877"/>
    </source>
</evidence>
<dbReference type="RefSeq" id="WP_021952222.1">
    <property type="nucleotide sequence ID" value="NZ_JACOOZ010000001.1"/>
</dbReference>
<protein>
    <submittedName>
        <fullName evidence="1">Uncharacterized protein</fullName>
    </submittedName>
</protein>
<reference evidence="1 2" key="1">
    <citation type="submission" date="2020-08" db="EMBL/GenBank/DDBJ databases">
        <title>Genome public.</title>
        <authorList>
            <person name="Liu C."/>
            <person name="Sun Q."/>
        </authorList>
    </citation>
    <scope>NUCLEOTIDE SEQUENCE [LARGE SCALE GENOMIC DNA]</scope>
    <source>
        <strain evidence="1 2">BX4</strain>
    </source>
</reference>
<organism evidence="1 2">
    <name type="scientific">Eubacterium segne</name>
    <dbReference type="NCBI Taxonomy" id="2763045"/>
    <lineage>
        <taxon>Bacteria</taxon>
        <taxon>Bacillati</taxon>
        <taxon>Bacillota</taxon>
        <taxon>Clostridia</taxon>
        <taxon>Eubacteriales</taxon>
        <taxon>Eubacteriaceae</taxon>
        <taxon>Eubacterium</taxon>
    </lineage>
</organism>
<keyword evidence="2" id="KW-1185">Reference proteome</keyword>
<dbReference type="Proteomes" id="UP000597877">
    <property type="component" value="Unassembled WGS sequence"/>
</dbReference>
<dbReference type="EMBL" id="JACOOZ010000001">
    <property type="protein sequence ID" value="MBC5666687.1"/>
    <property type="molecule type" value="Genomic_DNA"/>
</dbReference>
<proteinExistence type="predicted"/>
<dbReference type="InterPro" id="IPR046143">
    <property type="entry name" value="DUF6145"/>
</dbReference>
<sequence>MFNEKMVLCGASAYEKKYYLNEQFSNLPEQIKQELQIMCVLFTEDVGGIFLLEFQEDGSLRLITEADEGDILYDDIGSGLKIRQIQLEKAELLESLEMYYKVFVLGEDA</sequence>
<gene>
    <name evidence="1" type="ORF">H8S00_01580</name>
</gene>
<dbReference type="Pfam" id="PF19642">
    <property type="entry name" value="DUF6145"/>
    <property type="match status" value="1"/>
</dbReference>